<dbReference type="AlphaFoldDB" id="A0A447IK08"/>
<proteinExistence type="predicted"/>
<dbReference type="Proteomes" id="UP000270743">
    <property type="component" value="Unassembled WGS sequence"/>
</dbReference>
<sequence>MAWISPWADGMFSRYPRRRLRIARRFITAGVAGWLIMSSSGGARCVSILRAERRGVSAWTKRSHSITQLPGRADLGSAVRGEGIPPLPVNSNSCVKLAKGRICADPAAAVRKKRLWS</sequence>
<accession>A0A447IK08</accession>
<gene>
    <name evidence="1" type="ORF">PARHAE_01015</name>
</gene>
<evidence type="ECO:0000313" key="2">
    <source>
        <dbReference type="Proteomes" id="UP000270743"/>
    </source>
</evidence>
<name>A0A447IK08_9RHOB</name>
<keyword evidence="2" id="KW-1185">Reference proteome</keyword>
<reference evidence="1 2" key="1">
    <citation type="submission" date="2018-12" db="EMBL/GenBank/DDBJ databases">
        <authorList>
            <person name="Criscuolo A."/>
        </authorList>
    </citation>
    <scope>NUCLEOTIDE SEQUENCE [LARGE SCALE GENOMIC DNA]</scope>
    <source>
        <strain evidence="1">ACIP1116241</strain>
    </source>
</reference>
<protein>
    <submittedName>
        <fullName evidence="1">Uncharacterized protein</fullName>
    </submittedName>
</protein>
<evidence type="ECO:0000313" key="1">
    <source>
        <dbReference type="EMBL" id="VDS07837.1"/>
    </source>
</evidence>
<organism evidence="1 2">
    <name type="scientific">Paracoccus haematequi</name>
    <dbReference type="NCBI Taxonomy" id="2491866"/>
    <lineage>
        <taxon>Bacteria</taxon>
        <taxon>Pseudomonadati</taxon>
        <taxon>Pseudomonadota</taxon>
        <taxon>Alphaproteobacteria</taxon>
        <taxon>Rhodobacterales</taxon>
        <taxon>Paracoccaceae</taxon>
        <taxon>Paracoccus</taxon>
    </lineage>
</organism>
<dbReference type="EMBL" id="UZWE01000023">
    <property type="protein sequence ID" value="VDS07837.1"/>
    <property type="molecule type" value="Genomic_DNA"/>
</dbReference>